<dbReference type="PROSITE" id="PS00146">
    <property type="entry name" value="BETA_LACTAMASE_A"/>
    <property type="match status" value="1"/>
</dbReference>
<accession>A0AAE3GJD5</accession>
<evidence type="ECO:0000256" key="1">
    <source>
        <dbReference type="ARBA" id="ARBA00009009"/>
    </source>
</evidence>
<reference evidence="8" key="1">
    <citation type="submission" date="2022-06" db="EMBL/GenBank/DDBJ databases">
        <title>Genomic Encyclopedia of Archaeal and Bacterial Type Strains, Phase II (KMG-II): from individual species to whole genera.</title>
        <authorList>
            <person name="Goeker M."/>
        </authorList>
    </citation>
    <scope>NUCLEOTIDE SEQUENCE</scope>
    <source>
        <strain evidence="8">DSM 43935</strain>
    </source>
</reference>
<evidence type="ECO:0000256" key="5">
    <source>
        <dbReference type="RuleBase" id="RU361140"/>
    </source>
</evidence>
<dbReference type="Gene3D" id="3.40.710.10">
    <property type="entry name" value="DD-peptidase/beta-lactamase superfamily"/>
    <property type="match status" value="1"/>
</dbReference>
<dbReference type="GO" id="GO:0008800">
    <property type="term" value="F:beta-lactamase activity"/>
    <property type="evidence" value="ECO:0007669"/>
    <property type="project" value="UniProtKB-UniRule"/>
</dbReference>
<dbReference type="InterPro" id="IPR045155">
    <property type="entry name" value="Beta-lactam_cat"/>
</dbReference>
<feature type="chain" id="PRO_5042041456" description="Beta-lactamase" evidence="6">
    <location>
        <begin position="37"/>
        <end position="321"/>
    </location>
</feature>
<dbReference type="Pfam" id="PF13354">
    <property type="entry name" value="Beta-lactamase2"/>
    <property type="match status" value="1"/>
</dbReference>
<dbReference type="InterPro" id="IPR012338">
    <property type="entry name" value="Beta-lactam/transpept-like"/>
</dbReference>
<dbReference type="Proteomes" id="UP001206128">
    <property type="component" value="Unassembled WGS sequence"/>
</dbReference>
<gene>
    <name evidence="8" type="ORF">LX83_005312</name>
</gene>
<dbReference type="NCBIfam" id="NF033103">
    <property type="entry name" value="bla_class_A"/>
    <property type="match status" value="1"/>
</dbReference>
<dbReference type="SUPFAM" id="SSF56601">
    <property type="entry name" value="beta-lactamase/transpeptidase-like"/>
    <property type="match status" value="1"/>
</dbReference>
<keyword evidence="3 5" id="KW-0378">Hydrolase</keyword>
<dbReference type="EMBL" id="JAMTCK010000014">
    <property type="protein sequence ID" value="MCP2168434.1"/>
    <property type="molecule type" value="Genomic_DNA"/>
</dbReference>
<dbReference type="PROSITE" id="PS51257">
    <property type="entry name" value="PROKAR_LIPOPROTEIN"/>
    <property type="match status" value="1"/>
</dbReference>
<dbReference type="PANTHER" id="PTHR35333:SF3">
    <property type="entry name" value="BETA-LACTAMASE-TYPE TRANSPEPTIDASE FOLD CONTAINING PROTEIN"/>
    <property type="match status" value="1"/>
</dbReference>
<evidence type="ECO:0000313" key="9">
    <source>
        <dbReference type="Proteomes" id="UP001206128"/>
    </source>
</evidence>
<dbReference type="AlphaFoldDB" id="A0AAE3GJD5"/>
<organism evidence="8 9">
    <name type="scientific">Goodfellowiella coeruleoviolacea</name>
    <dbReference type="NCBI Taxonomy" id="334858"/>
    <lineage>
        <taxon>Bacteria</taxon>
        <taxon>Bacillati</taxon>
        <taxon>Actinomycetota</taxon>
        <taxon>Actinomycetes</taxon>
        <taxon>Pseudonocardiales</taxon>
        <taxon>Pseudonocardiaceae</taxon>
        <taxon>Goodfellowiella</taxon>
    </lineage>
</organism>
<protein>
    <recommendedName>
        <fullName evidence="2 5">Beta-lactamase</fullName>
        <ecNumber evidence="2 5">3.5.2.6</ecNumber>
    </recommendedName>
</protein>
<dbReference type="PANTHER" id="PTHR35333">
    <property type="entry name" value="BETA-LACTAMASE"/>
    <property type="match status" value="1"/>
</dbReference>
<evidence type="ECO:0000256" key="2">
    <source>
        <dbReference type="ARBA" id="ARBA00012865"/>
    </source>
</evidence>
<keyword evidence="6" id="KW-0732">Signal</keyword>
<comment type="caution">
    <text evidence="8">The sequence shown here is derived from an EMBL/GenBank/DDBJ whole genome shotgun (WGS) entry which is preliminary data.</text>
</comment>
<feature type="domain" description="Beta-lactamase class A catalytic" evidence="7">
    <location>
        <begin position="78"/>
        <end position="292"/>
    </location>
</feature>
<comment type="similarity">
    <text evidence="1 5">Belongs to the class-A beta-lactamase family.</text>
</comment>
<dbReference type="InterPro" id="IPR000871">
    <property type="entry name" value="Beta-lactam_class-A"/>
</dbReference>
<feature type="signal peptide" evidence="6">
    <location>
        <begin position="1"/>
        <end position="36"/>
    </location>
</feature>
<keyword evidence="4 5" id="KW-0046">Antibiotic resistance</keyword>
<dbReference type="GO" id="GO:0030655">
    <property type="term" value="P:beta-lactam antibiotic catabolic process"/>
    <property type="evidence" value="ECO:0007669"/>
    <property type="project" value="InterPro"/>
</dbReference>
<keyword evidence="9" id="KW-1185">Reference proteome</keyword>
<name>A0AAE3GJD5_9PSEU</name>
<dbReference type="EC" id="3.5.2.6" evidence="2 5"/>
<dbReference type="InterPro" id="IPR023650">
    <property type="entry name" value="Beta-lactam_class-A_AS"/>
</dbReference>
<dbReference type="GO" id="GO:0046677">
    <property type="term" value="P:response to antibiotic"/>
    <property type="evidence" value="ECO:0007669"/>
    <property type="project" value="UniProtKB-UniRule"/>
</dbReference>
<sequence length="321" mass="33936">MPGVTREETTRPARLHRRATLAALALLALTAACAPADTAAPPAATTAAGSTTSVPPTTAVAADQEFGQLEARFDARLGVYAVDTGTGRTLTHRADERFAYASTHKALSAAAVLRRNSLADLAKVVHYTRADLVHHAPIAEQHVDTGMTLREVCEAAVRYSDNTAANLLFRELGGPQALGAELRAIGDEVTHVDRVEPELSETAPGDIRDTSTPRALATSLRAYALGEVLPEDKRTLFTDWLKGNITGTKLIRAGVPADWTVGDKTGNGTYGTRNDIAVAWPPNRPPVVLAIMSDRATADAEHDDALIAEAAKVVVTTLTAP</sequence>
<comment type="catalytic activity">
    <reaction evidence="5">
        <text>a beta-lactam + H2O = a substituted beta-amino acid</text>
        <dbReference type="Rhea" id="RHEA:20401"/>
        <dbReference type="ChEBI" id="CHEBI:15377"/>
        <dbReference type="ChEBI" id="CHEBI:35627"/>
        <dbReference type="ChEBI" id="CHEBI:140347"/>
        <dbReference type="EC" id="3.5.2.6"/>
    </reaction>
</comment>
<evidence type="ECO:0000313" key="8">
    <source>
        <dbReference type="EMBL" id="MCP2168434.1"/>
    </source>
</evidence>
<evidence type="ECO:0000256" key="3">
    <source>
        <dbReference type="ARBA" id="ARBA00022801"/>
    </source>
</evidence>
<evidence type="ECO:0000259" key="7">
    <source>
        <dbReference type="Pfam" id="PF13354"/>
    </source>
</evidence>
<evidence type="ECO:0000256" key="4">
    <source>
        <dbReference type="ARBA" id="ARBA00023251"/>
    </source>
</evidence>
<proteinExistence type="inferred from homology"/>
<evidence type="ECO:0000256" key="6">
    <source>
        <dbReference type="SAM" id="SignalP"/>
    </source>
</evidence>
<dbReference type="PRINTS" id="PR00118">
    <property type="entry name" value="BLACTAMASEA"/>
</dbReference>